<keyword evidence="3" id="KW-1185">Reference proteome</keyword>
<protein>
    <submittedName>
        <fullName evidence="2">16790_t:CDS:1</fullName>
    </submittedName>
</protein>
<comment type="caution">
    <text evidence="2">The sequence shown here is derived from an EMBL/GenBank/DDBJ whole genome shotgun (WGS) entry which is preliminary data.</text>
</comment>
<organism evidence="2 3">
    <name type="scientific">Funneliformis geosporum</name>
    <dbReference type="NCBI Taxonomy" id="1117311"/>
    <lineage>
        <taxon>Eukaryota</taxon>
        <taxon>Fungi</taxon>
        <taxon>Fungi incertae sedis</taxon>
        <taxon>Mucoromycota</taxon>
        <taxon>Glomeromycotina</taxon>
        <taxon>Glomeromycetes</taxon>
        <taxon>Glomerales</taxon>
        <taxon>Glomeraceae</taxon>
        <taxon>Funneliformis</taxon>
    </lineage>
</organism>
<keyword evidence="1" id="KW-0175">Coiled coil</keyword>
<gene>
    <name evidence="2" type="ORF">FWILDA_LOCUS15159</name>
</gene>
<feature type="coiled-coil region" evidence="1">
    <location>
        <begin position="21"/>
        <end position="58"/>
    </location>
</feature>
<name>A0A9W4T3Q5_9GLOM</name>
<evidence type="ECO:0000256" key="1">
    <source>
        <dbReference type="SAM" id="Coils"/>
    </source>
</evidence>
<evidence type="ECO:0000313" key="3">
    <source>
        <dbReference type="Proteomes" id="UP001153678"/>
    </source>
</evidence>
<reference evidence="2" key="1">
    <citation type="submission" date="2022-08" db="EMBL/GenBank/DDBJ databases">
        <authorList>
            <person name="Kallberg Y."/>
            <person name="Tangrot J."/>
            <person name="Rosling A."/>
        </authorList>
    </citation>
    <scope>NUCLEOTIDE SEQUENCE</scope>
    <source>
        <strain evidence="2">Wild A</strain>
    </source>
</reference>
<evidence type="ECO:0000313" key="2">
    <source>
        <dbReference type="EMBL" id="CAI2191614.1"/>
    </source>
</evidence>
<proteinExistence type="predicted"/>
<dbReference type="AlphaFoldDB" id="A0A9W4T3Q5"/>
<dbReference type="Proteomes" id="UP001153678">
    <property type="component" value="Unassembled WGS sequence"/>
</dbReference>
<sequence>MLQENIQEKNLQNIEYNVHNIQSSAEKIKKLEKELENLKKQNEQLQDTLQKNQQYSRKFLPTITIVTSNSIQNHVLIINKIFKPPNVNYINISETLQISENEFLPYKYDIRNLVNSGLLVYQNLERMKKNEEFLKLFL</sequence>
<dbReference type="EMBL" id="CAMKVN010007544">
    <property type="protein sequence ID" value="CAI2191614.1"/>
    <property type="molecule type" value="Genomic_DNA"/>
</dbReference>
<accession>A0A9W4T3Q5</accession>
<feature type="non-terminal residue" evidence="2">
    <location>
        <position position="1"/>
    </location>
</feature>